<dbReference type="PANTHER" id="PTHR16199:SF4">
    <property type="entry name" value="CONDENSIN-2 COMPLEX SUBUNIT G2"/>
    <property type="match status" value="1"/>
</dbReference>
<dbReference type="Pfam" id="PF12422">
    <property type="entry name" value="Condensin2nSMC"/>
    <property type="match status" value="1"/>
</dbReference>
<dbReference type="GO" id="GO:0000796">
    <property type="term" value="C:condensin complex"/>
    <property type="evidence" value="ECO:0007669"/>
    <property type="project" value="TreeGrafter"/>
</dbReference>
<organism evidence="1">
    <name type="scientific">Tetraselmis sp. GSL018</name>
    <dbReference type="NCBI Taxonomy" id="582737"/>
    <lineage>
        <taxon>Eukaryota</taxon>
        <taxon>Viridiplantae</taxon>
        <taxon>Chlorophyta</taxon>
        <taxon>core chlorophytes</taxon>
        <taxon>Chlorodendrophyceae</taxon>
        <taxon>Chlorodendrales</taxon>
        <taxon>Chlorodendraceae</taxon>
        <taxon>Tetraselmis</taxon>
    </lineage>
</organism>
<reference evidence="1" key="1">
    <citation type="submission" date="2014-05" db="EMBL/GenBank/DDBJ databases">
        <title>The transcriptome of the halophilic microalga Tetraselmis sp. GSL018 isolated from the Great Salt Lake, Utah.</title>
        <authorList>
            <person name="Jinkerson R.E."/>
            <person name="D'Adamo S."/>
            <person name="Posewitz M.C."/>
        </authorList>
    </citation>
    <scope>NUCLEOTIDE SEQUENCE</scope>
    <source>
        <strain evidence="1">GSL018</strain>
    </source>
</reference>
<dbReference type="EMBL" id="GBEZ01003601">
    <property type="protein sequence ID" value="JAC81554.1"/>
    <property type="molecule type" value="Transcribed_RNA"/>
</dbReference>
<sequence>GSGRVVDVKRCYAMRDVLPLMDYEDPSIEDLKRLLLRAAFAPAFLRSAQGRRYLSFLFSLHHGLVKELAAIIRNQIPSGRQSVLVAYSEILFRAWRDAVGPCLFELENSIQELVRACVLASDPGLSASLRTALNGFHSQKHVRGVDGLLLRLYEPILFRGLSAPNAAVRCNSLYLLGEISLR</sequence>
<name>A0A061SER1_9CHLO</name>
<gene>
    <name evidence="1" type="primary">NCAPG2</name>
    <name evidence="1" type="ORF">TSPGSL018_7661</name>
</gene>
<accession>A0A061SER1</accession>
<dbReference type="PANTHER" id="PTHR16199">
    <property type="entry name" value="CONDENSIN-2 COMPLEX SUBUNIT G2"/>
    <property type="match status" value="1"/>
</dbReference>
<dbReference type="InterPro" id="IPR024741">
    <property type="entry name" value="Condensin2_G2"/>
</dbReference>
<protein>
    <submittedName>
        <fullName evidence="1">Condensin-2 complex subunit G2</fullName>
    </submittedName>
</protein>
<dbReference type="AlphaFoldDB" id="A0A061SER1"/>
<evidence type="ECO:0000313" key="1">
    <source>
        <dbReference type="EMBL" id="JAC81554.1"/>
    </source>
</evidence>
<feature type="non-terminal residue" evidence="1">
    <location>
        <position position="1"/>
    </location>
</feature>
<dbReference type="GO" id="GO:0000070">
    <property type="term" value="P:mitotic sister chromatid segregation"/>
    <property type="evidence" value="ECO:0007669"/>
    <property type="project" value="TreeGrafter"/>
</dbReference>
<proteinExistence type="predicted"/>
<dbReference type="GO" id="GO:0005634">
    <property type="term" value="C:nucleus"/>
    <property type="evidence" value="ECO:0007669"/>
    <property type="project" value="InterPro"/>
</dbReference>